<sequence>MKKKRMIAVLLTAAMAATMFTGCKTKAPESESTESKADSGKKVLTFNTNSWAAPQNVPGLQELFDQWEEENNAELEITIGTDDYLPKLLQDINADNVADICMVDGSNLAEVDKTGAMVSLDQWFTEEKRAEHYPYAAEGSMVDGEAKAVWFHGGLWNLYYREDILKEAGYDAPPKDWDELLEMGKKLTVDEDGDGVIDQYGLGIPAFPDAVTSCTLLPWFWGHGEGAELTDGKEKVIFGEGKSFDAMLDTMQFIQKLIDEKIVAEDIASVKFSDVEANFVGGQTAMAILGNWHYPLMKDSGGEEFISKVGIADIPAVPGQEPCTTAGGWTLAMFTDDPEQQELAWSFIDFYRSVEVQTLFTRIGQMSSLLEVYEQDEFKNDPVWQAYSQGLYAAKPRDAVAFYSAADESFKEIVQSAATGETDLEGVIKEEAEKAQKSADEIMKQ</sequence>
<evidence type="ECO:0000313" key="2">
    <source>
        <dbReference type="EMBL" id="CUP37936.1"/>
    </source>
</evidence>
<dbReference type="SUPFAM" id="SSF53850">
    <property type="entry name" value="Periplasmic binding protein-like II"/>
    <property type="match status" value="1"/>
</dbReference>
<proteinExistence type="predicted"/>
<dbReference type="PROSITE" id="PS51257">
    <property type="entry name" value="PROKAR_LIPOPROTEIN"/>
    <property type="match status" value="1"/>
</dbReference>
<dbReference type="OrthoDB" id="362670at2"/>
<protein>
    <submittedName>
        <fullName evidence="2">Probable ABC transporter-binding protein DR_1438</fullName>
    </submittedName>
</protein>
<keyword evidence="1" id="KW-0732">Signal</keyword>
<dbReference type="Gene3D" id="3.40.190.10">
    <property type="entry name" value="Periplasmic binding protein-like II"/>
    <property type="match status" value="2"/>
</dbReference>
<dbReference type="AlphaFoldDB" id="A0A174MRJ3"/>
<dbReference type="PANTHER" id="PTHR43649:SF12">
    <property type="entry name" value="DIACETYLCHITOBIOSE BINDING PROTEIN DASA"/>
    <property type="match status" value="1"/>
</dbReference>
<evidence type="ECO:0000256" key="1">
    <source>
        <dbReference type="SAM" id="SignalP"/>
    </source>
</evidence>
<reference evidence="2 3" key="1">
    <citation type="submission" date="2015-09" db="EMBL/GenBank/DDBJ databases">
        <authorList>
            <consortium name="Pathogen Informatics"/>
        </authorList>
    </citation>
    <scope>NUCLEOTIDE SEQUENCE [LARGE SCALE GENOMIC DNA]</scope>
    <source>
        <strain evidence="2 3">2789STDY5834876</strain>
    </source>
</reference>
<evidence type="ECO:0000313" key="3">
    <source>
        <dbReference type="Proteomes" id="UP000095544"/>
    </source>
</evidence>
<dbReference type="STRING" id="39482.ERS852491_05007"/>
<dbReference type="InterPro" id="IPR050490">
    <property type="entry name" value="Bact_solute-bd_prot1"/>
</dbReference>
<feature type="chain" id="PRO_5038610766" evidence="1">
    <location>
        <begin position="22"/>
        <end position="445"/>
    </location>
</feature>
<organism evidence="2 3">
    <name type="scientific">Faecalicatena contorta</name>
    <dbReference type="NCBI Taxonomy" id="39482"/>
    <lineage>
        <taxon>Bacteria</taxon>
        <taxon>Bacillati</taxon>
        <taxon>Bacillota</taxon>
        <taxon>Clostridia</taxon>
        <taxon>Lachnospirales</taxon>
        <taxon>Lachnospiraceae</taxon>
        <taxon>Faecalicatena</taxon>
    </lineage>
</organism>
<dbReference type="EMBL" id="CYZU01000093">
    <property type="protein sequence ID" value="CUP37936.1"/>
    <property type="molecule type" value="Genomic_DNA"/>
</dbReference>
<gene>
    <name evidence="2" type="ORF">ERS852491_05007</name>
</gene>
<dbReference type="Pfam" id="PF01547">
    <property type="entry name" value="SBP_bac_1"/>
    <property type="match status" value="1"/>
</dbReference>
<name>A0A174MRJ3_9FIRM</name>
<dbReference type="Proteomes" id="UP000095544">
    <property type="component" value="Unassembled WGS sequence"/>
</dbReference>
<dbReference type="InterPro" id="IPR006059">
    <property type="entry name" value="SBP"/>
</dbReference>
<dbReference type="PANTHER" id="PTHR43649">
    <property type="entry name" value="ARABINOSE-BINDING PROTEIN-RELATED"/>
    <property type="match status" value="1"/>
</dbReference>
<dbReference type="RefSeq" id="WP_050641366.1">
    <property type="nucleotide sequence ID" value="NZ_CABKUE010000009.1"/>
</dbReference>
<feature type="signal peptide" evidence="1">
    <location>
        <begin position="1"/>
        <end position="21"/>
    </location>
</feature>
<accession>A0A174MRJ3</accession>